<evidence type="ECO:0000313" key="2">
    <source>
        <dbReference type="Proteomes" id="UP000199017"/>
    </source>
</evidence>
<proteinExistence type="predicted"/>
<dbReference type="STRING" id="930129.SAMN05216352_105102"/>
<keyword evidence="2" id="KW-1185">Reference proteome</keyword>
<dbReference type="EMBL" id="FNDU01000005">
    <property type="protein sequence ID" value="SDI15691.1"/>
    <property type="molecule type" value="Genomic_DNA"/>
</dbReference>
<gene>
    <name evidence="1" type="ORF">SAMN05216352_105102</name>
</gene>
<sequence length="69" mass="8325">MGEVDENTMNIFIMKYLKDAYYFKLKTRRDLKLVDEQIPPNHLNNETIVSAWFKMYTMSENSKRSCYYG</sequence>
<evidence type="ECO:0000313" key="1">
    <source>
        <dbReference type="EMBL" id="SDI15691.1"/>
    </source>
</evidence>
<accession>A0A1G8IAA1</accession>
<reference evidence="1 2" key="1">
    <citation type="submission" date="2016-10" db="EMBL/GenBank/DDBJ databases">
        <authorList>
            <person name="de Groot N.N."/>
        </authorList>
    </citation>
    <scope>NUCLEOTIDE SEQUENCE [LARGE SCALE GENOMIC DNA]</scope>
    <source>
        <strain evidence="2">P4B,CCM 7963,CECT 7998,DSM 25260,IBRC-M 10614,KCTC 13821</strain>
    </source>
</reference>
<organism evidence="1 2">
    <name type="scientific">Alteribacillus bidgolensis</name>
    <dbReference type="NCBI Taxonomy" id="930129"/>
    <lineage>
        <taxon>Bacteria</taxon>
        <taxon>Bacillati</taxon>
        <taxon>Bacillota</taxon>
        <taxon>Bacilli</taxon>
        <taxon>Bacillales</taxon>
        <taxon>Bacillaceae</taxon>
        <taxon>Alteribacillus</taxon>
    </lineage>
</organism>
<protein>
    <submittedName>
        <fullName evidence="1">Uncharacterized protein</fullName>
    </submittedName>
</protein>
<dbReference type="AlphaFoldDB" id="A0A1G8IAA1"/>
<name>A0A1G8IAA1_9BACI</name>
<dbReference type="Proteomes" id="UP000199017">
    <property type="component" value="Unassembled WGS sequence"/>
</dbReference>